<dbReference type="SUPFAM" id="SSF53756">
    <property type="entry name" value="UDP-Glycosyltransferase/glycogen phosphorylase"/>
    <property type="match status" value="1"/>
</dbReference>
<dbReference type="InterPro" id="IPR001296">
    <property type="entry name" value="Glyco_trans_1"/>
</dbReference>
<dbReference type="PANTHER" id="PTHR45947:SF3">
    <property type="entry name" value="SULFOQUINOVOSYL TRANSFERASE SQD2"/>
    <property type="match status" value="1"/>
</dbReference>
<accession>A0A540VJR2</accession>
<dbReference type="Gene3D" id="3.40.50.2000">
    <property type="entry name" value="Glycogen Phosphorylase B"/>
    <property type="match status" value="2"/>
</dbReference>
<evidence type="ECO:0000313" key="2">
    <source>
        <dbReference type="EMBL" id="TQE97010.1"/>
    </source>
</evidence>
<organism evidence="2 3">
    <name type="scientific">Litorilinea aerophila</name>
    <dbReference type="NCBI Taxonomy" id="1204385"/>
    <lineage>
        <taxon>Bacteria</taxon>
        <taxon>Bacillati</taxon>
        <taxon>Chloroflexota</taxon>
        <taxon>Caldilineae</taxon>
        <taxon>Caldilineales</taxon>
        <taxon>Caldilineaceae</taxon>
        <taxon>Litorilinea</taxon>
    </lineage>
</organism>
<dbReference type="InParanoid" id="A0A540VJR2"/>
<dbReference type="Proteomes" id="UP000317371">
    <property type="component" value="Unassembled WGS sequence"/>
</dbReference>
<dbReference type="GO" id="GO:0016758">
    <property type="term" value="F:hexosyltransferase activity"/>
    <property type="evidence" value="ECO:0007669"/>
    <property type="project" value="TreeGrafter"/>
</dbReference>
<dbReference type="OrthoDB" id="9802525at2"/>
<feature type="domain" description="Glycosyl transferase family 1" evidence="1">
    <location>
        <begin position="187"/>
        <end position="350"/>
    </location>
</feature>
<dbReference type="EMBL" id="VIGC01000005">
    <property type="protein sequence ID" value="TQE97010.1"/>
    <property type="molecule type" value="Genomic_DNA"/>
</dbReference>
<proteinExistence type="predicted"/>
<dbReference type="PANTHER" id="PTHR45947">
    <property type="entry name" value="SULFOQUINOVOSYL TRANSFERASE SQD2"/>
    <property type="match status" value="1"/>
</dbReference>
<comment type="caution">
    <text evidence="2">The sequence shown here is derived from an EMBL/GenBank/DDBJ whole genome shotgun (WGS) entry which is preliminary data.</text>
</comment>
<dbReference type="Pfam" id="PF00534">
    <property type="entry name" value="Glycos_transf_1"/>
    <property type="match status" value="1"/>
</dbReference>
<dbReference type="AlphaFoldDB" id="A0A540VJR2"/>
<dbReference type="CDD" id="cd03801">
    <property type="entry name" value="GT4_PimA-like"/>
    <property type="match status" value="1"/>
</dbReference>
<reference evidence="2 3" key="1">
    <citation type="submission" date="2019-06" db="EMBL/GenBank/DDBJ databases">
        <title>Genome sequence of Litorilinea aerophila BAA-2444.</title>
        <authorList>
            <person name="Maclea K.S."/>
            <person name="Maurais E.G."/>
            <person name="Iannazzi L.C."/>
        </authorList>
    </citation>
    <scope>NUCLEOTIDE SEQUENCE [LARGE SCALE GENOMIC DNA]</scope>
    <source>
        <strain evidence="2 3">ATCC BAA-2444</strain>
    </source>
</reference>
<dbReference type="RefSeq" id="WP_141608995.1">
    <property type="nucleotide sequence ID" value="NZ_VIGC02000005.1"/>
</dbReference>
<keyword evidence="2" id="KW-0808">Transferase</keyword>
<gene>
    <name evidence="2" type="ORF">FKZ61_05060</name>
</gene>
<keyword evidence="3" id="KW-1185">Reference proteome</keyword>
<evidence type="ECO:0000259" key="1">
    <source>
        <dbReference type="Pfam" id="PF00534"/>
    </source>
</evidence>
<dbReference type="InterPro" id="IPR050194">
    <property type="entry name" value="Glycosyltransferase_grp1"/>
</dbReference>
<sequence length="378" mass="42614">MKVAIVTNVVPSYRLAFYQRLCQQPEHDFVLFCQDRLPGFNLALVHDRVPCKVERLAAWGSEHGVVWQRLPVMRLWRDFDVLVFYGNPRLLSTVLWATLFRWLGKPVIIWGQGHTAGAPPWTEGLRLRWWRQFDTILVYTDREAEALQRSVLAGRQVIGLNNGLDQDRIEQAIARWPVRRLTAWQQARGLEGRPVLLSCARLVEKNRFDLVPPLLARLRSRYPDLRWCVIGDGPAREALAGLVRAHQVEDLVVWVGALYDEEALAPWFLSARLLIHPGAIGLTLLHAFGYGLPVVTHGDLAQQMPEIAALEPGVNGLVFTPGDVASLAEAVRSLLDDPGRSRRMGQAAQEVVRTRFNVDVMVARFLQALAQTARQGQG</sequence>
<name>A0A540VJR2_9CHLR</name>
<evidence type="ECO:0000313" key="3">
    <source>
        <dbReference type="Proteomes" id="UP000317371"/>
    </source>
</evidence>
<protein>
    <submittedName>
        <fullName evidence="2">Glycosyltransferase family 4 protein</fullName>
    </submittedName>
</protein>